<protein>
    <submittedName>
        <fullName evidence="2">DUF397 domain-containing protein</fullName>
    </submittedName>
</protein>
<dbReference type="Proteomes" id="UP001356095">
    <property type="component" value="Unassembled WGS sequence"/>
</dbReference>
<gene>
    <name evidence="2" type="ORF">Q8791_29150</name>
</gene>
<keyword evidence="3" id="KW-1185">Reference proteome</keyword>
<dbReference type="InterPro" id="IPR007278">
    <property type="entry name" value="DUF397"/>
</dbReference>
<sequence>MTTPEFRKSSYSTAQGQNCVEVADLPGQHLIRDTQNRGLGHVEYPADAWAAFLAVAQGDADR</sequence>
<dbReference type="RefSeq" id="WP_330095059.1">
    <property type="nucleotide sequence ID" value="NZ_JAUZMY010000045.1"/>
</dbReference>
<dbReference type="EMBL" id="JAUZMY010000045">
    <property type="protein sequence ID" value="MEE2041300.1"/>
    <property type="molecule type" value="Genomic_DNA"/>
</dbReference>
<comment type="caution">
    <text evidence="2">The sequence shown here is derived from an EMBL/GenBank/DDBJ whole genome shotgun (WGS) entry which is preliminary data.</text>
</comment>
<reference evidence="2 3" key="1">
    <citation type="submission" date="2023-08" db="EMBL/GenBank/DDBJ databases">
        <authorList>
            <person name="Girao M."/>
            <person name="Carvalho M.F."/>
        </authorList>
    </citation>
    <scope>NUCLEOTIDE SEQUENCE [LARGE SCALE GENOMIC DNA]</scope>
    <source>
        <strain evidence="2 3">CT-R113</strain>
    </source>
</reference>
<dbReference type="Pfam" id="PF04149">
    <property type="entry name" value="DUF397"/>
    <property type="match status" value="1"/>
</dbReference>
<proteinExistence type="predicted"/>
<organism evidence="2 3">
    <name type="scientific">Nocardiopsis codii</name>
    <dbReference type="NCBI Taxonomy" id="3065942"/>
    <lineage>
        <taxon>Bacteria</taxon>
        <taxon>Bacillati</taxon>
        <taxon>Actinomycetota</taxon>
        <taxon>Actinomycetes</taxon>
        <taxon>Streptosporangiales</taxon>
        <taxon>Nocardiopsidaceae</taxon>
        <taxon>Nocardiopsis</taxon>
    </lineage>
</organism>
<name>A0ABU7KGD2_9ACTN</name>
<evidence type="ECO:0000313" key="3">
    <source>
        <dbReference type="Proteomes" id="UP001356095"/>
    </source>
</evidence>
<feature type="domain" description="DUF397" evidence="1">
    <location>
        <begin position="5"/>
        <end position="55"/>
    </location>
</feature>
<evidence type="ECO:0000313" key="2">
    <source>
        <dbReference type="EMBL" id="MEE2041300.1"/>
    </source>
</evidence>
<evidence type="ECO:0000259" key="1">
    <source>
        <dbReference type="Pfam" id="PF04149"/>
    </source>
</evidence>
<accession>A0ABU7KGD2</accession>